<keyword evidence="2" id="KW-1185">Reference proteome</keyword>
<dbReference type="InParanoid" id="A0A6L2PQK3"/>
<proteinExistence type="predicted"/>
<accession>A0A6L2PQK3</accession>
<name>A0A6L2PQK3_COPFO</name>
<gene>
    <name evidence="1" type="ORF">Cfor_12073</name>
</gene>
<dbReference type="EMBL" id="BLKM01000504">
    <property type="protein sequence ID" value="GFG34843.1"/>
    <property type="molecule type" value="Genomic_DNA"/>
</dbReference>
<protein>
    <submittedName>
        <fullName evidence="1">Uncharacterized protein</fullName>
    </submittedName>
</protein>
<dbReference type="AlphaFoldDB" id="A0A6L2PQK3"/>
<evidence type="ECO:0000313" key="2">
    <source>
        <dbReference type="Proteomes" id="UP000502823"/>
    </source>
</evidence>
<organism evidence="1 2">
    <name type="scientific">Coptotermes formosanus</name>
    <name type="common">Formosan subterranean termite</name>
    <dbReference type="NCBI Taxonomy" id="36987"/>
    <lineage>
        <taxon>Eukaryota</taxon>
        <taxon>Metazoa</taxon>
        <taxon>Ecdysozoa</taxon>
        <taxon>Arthropoda</taxon>
        <taxon>Hexapoda</taxon>
        <taxon>Insecta</taxon>
        <taxon>Pterygota</taxon>
        <taxon>Neoptera</taxon>
        <taxon>Polyneoptera</taxon>
        <taxon>Dictyoptera</taxon>
        <taxon>Blattodea</taxon>
        <taxon>Blattoidea</taxon>
        <taxon>Termitoidae</taxon>
        <taxon>Rhinotermitidae</taxon>
        <taxon>Coptotermes</taxon>
    </lineage>
</organism>
<dbReference type="Proteomes" id="UP000502823">
    <property type="component" value="Unassembled WGS sequence"/>
</dbReference>
<comment type="caution">
    <text evidence="1">The sequence shown here is derived from an EMBL/GenBank/DDBJ whole genome shotgun (WGS) entry which is preliminary data.</text>
</comment>
<evidence type="ECO:0000313" key="1">
    <source>
        <dbReference type="EMBL" id="GFG34843.1"/>
    </source>
</evidence>
<reference evidence="2" key="1">
    <citation type="submission" date="2020-01" db="EMBL/GenBank/DDBJ databases">
        <title>Draft genome sequence of the Termite Coptotermes fromosanus.</title>
        <authorList>
            <person name="Itakura S."/>
            <person name="Yosikawa Y."/>
            <person name="Umezawa K."/>
        </authorList>
    </citation>
    <scope>NUCLEOTIDE SEQUENCE [LARGE SCALE GENOMIC DNA]</scope>
</reference>
<sequence length="347" mass="38723">MDTVKEELSELDSDSEQLPLFPVVSIKTEPDANIVEVDAPEVVTSDHTSDLESAVGTLSESAHIPATSDRSSILAAMRRAMSEGVTPNNHLVPDNSDELICGDTADQADLWKAQLSNNEQEVSLQILEELAVCQDDAVGDGSSGQLEPGFPTKQEFPVESFPSSQAGKCDKSCQTAREIEYYKCKFDYPACWGIRSVNRSDSDLQKAVLKWAVMKKKVKNKTYLQNTANSEIQISQCLPPARCYRSSYVINFFLREINIIRCTDVSHSGLYMTKYASKANPLLKKASEKQTVTVFGFAFGLSLFSTYYKYIFNVMPYVLYYFCCWCCSFHDGISSYNPNSNSILQFS</sequence>